<dbReference type="CDD" id="cd00093">
    <property type="entry name" value="HTH_XRE"/>
    <property type="match status" value="1"/>
</dbReference>
<dbReference type="AlphaFoldDB" id="A0A1U9KB19"/>
<dbReference type="Pfam" id="PF01381">
    <property type="entry name" value="HTH_3"/>
    <property type="match status" value="1"/>
</dbReference>
<dbReference type="Proteomes" id="UP000188603">
    <property type="component" value="Chromosome"/>
</dbReference>
<feature type="domain" description="HTH cro/C1-type" evidence="2">
    <location>
        <begin position="6"/>
        <end position="60"/>
    </location>
</feature>
<name>A0A1U9KB19_9BACL</name>
<evidence type="ECO:0000259" key="2">
    <source>
        <dbReference type="PROSITE" id="PS50943"/>
    </source>
</evidence>
<dbReference type="SUPFAM" id="SSF47413">
    <property type="entry name" value="lambda repressor-like DNA-binding domains"/>
    <property type="match status" value="1"/>
</dbReference>
<accession>A0A1U9KB19</accession>
<dbReference type="GO" id="GO:0003677">
    <property type="term" value="F:DNA binding"/>
    <property type="evidence" value="ECO:0007669"/>
    <property type="project" value="UniProtKB-KW"/>
</dbReference>
<dbReference type="EMBL" id="CP019699">
    <property type="protein sequence ID" value="AQS57206.1"/>
    <property type="molecule type" value="Genomic_DNA"/>
</dbReference>
<proteinExistence type="predicted"/>
<protein>
    <recommendedName>
        <fullName evidence="2">HTH cro/C1-type domain-containing protein</fullName>
    </recommendedName>
</protein>
<dbReference type="SMART" id="SM00530">
    <property type="entry name" value="HTH_XRE"/>
    <property type="match status" value="1"/>
</dbReference>
<gene>
    <name evidence="3" type="ORF">B0W44_17100</name>
</gene>
<dbReference type="InterPro" id="IPR001387">
    <property type="entry name" value="Cro/C1-type_HTH"/>
</dbReference>
<dbReference type="Gene3D" id="1.10.260.40">
    <property type="entry name" value="lambda repressor-like DNA-binding domains"/>
    <property type="match status" value="1"/>
</dbReference>
<dbReference type="PANTHER" id="PTHR46558">
    <property type="entry name" value="TRACRIPTIONAL REGULATORY PROTEIN-RELATED-RELATED"/>
    <property type="match status" value="1"/>
</dbReference>
<keyword evidence="1" id="KW-0238">DNA-binding</keyword>
<keyword evidence="4" id="KW-1185">Reference proteome</keyword>
<dbReference type="InterPro" id="IPR010982">
    <property type="entry name" value="Lambda_DNA-bd_dom_sf"/>
</dbReference>
<dbReference type="PANTHER" id="PTHR46558:SF11">
    <property type="entry name" value="HTH-TYPE TRANSCRIPTIONAL REGULATOR XRE"/>
    <property type="match status" value="1"/>
</dbReference>
<evidence type="ECO:0000313" key="3">
    <source>
        <dbReference type="EMBL" id="AQS57206.1"/>
    </source>
</evidence>
<evidence type="ECO:0000256" key="1">
    <source>
        <dbReference type="ARBA" id="ARBA00023125"/>
    </source>
</evidence>
<dbReference type="PROSITE" id="PS50943">
    <property type="entry name" value="HTH_CROC1"/>
    <property type="match status" value="1"/>
</dbReference>
<dbReference type="KEGG" id="ntr:B0W44_17100"/>
<reference evidence="3 4" key="1">
    <citation type="journal article" date="2015" name="Int. J. Syst. Evol. Microbiol.">
        <title>Novibacillus thermophilus gen. nov., sp. nov., a Gram-staining-negative and moderately thermophilic member of the family Thermoactinomycetaceae.</title>
        <authorList>
            <person name="Yang G."/>
            <person name="Chen J."/>
            <person name="Zhou S."/>
        </authorList>
    </citation>
    <scope>NUCLEOTIDE SEQUENCE [LARGE SCALE GENOMIC DNA]</scope>
    <source>
        <strain evidence="3 4">SG-1</strain>
    </source>
</reference>
<evidence type="ECO:0000313" key="4">
    <source>
        <dbReference type="Proteomes" id="UP000188603"/>
    </source>
</evidence>
<organism evidence="3 4">
    <name type="scientific">Novibacillus thermophilus</name>
    <dbReference type="NCBI Taxonomy" id="1471761"/>
    <lineage>
        <taxon>Bacteria</taxon>
        <taxon>Bacillati</taxon>
        <taxon>Bacillota</taxon>
        <taxon>Bacilli</taxon>
        <taxon>Bacillales</taxon>
        <taxon>Thermoactinomycetaceae</taxon>
        <taxon>Novibacillus</taxon>
    </lineage>
</organism>
<dbReference type="STRING" id="1471761.B0W44_17100"/>
<dbReference type="RefSeq" id="WP_077721072.1">
    <property type="nucleotide sequence ID" value="NZ_CP019699.1"/>
</dbReference>
<sequence length="73" mass="8227">MKRHKLIALRRERGMTQAEVASALGISRSMYAMIELGKRVGSYYTLKRISDFYDCPLEEILETGQADESNNGG</sequence>
<dbReference type="OrthoDB" id="1859224at2"/>